<feature type="transmembrane region" description="Helical" evidence="1">
    <location>
        <begin position="114"/>
        <end position="137"/>
    </location>
</feature>
<keyword evidence="1" id="KW-0812">Transmembrane</keyword>
<proteinExistence type="predicted"/>
<evidence type="ECO:0000313" key="3">
    <source>
        <dbReference type="Proteomes" id="UP000007796"/>
    </source>
</evidence>
<keyword evidence="1" id="KW-1133">Transmembrane helix</keyword>
<dbReference type="HOGENOM" id="CLU_121516_1_0_1"/>
<dbReference type="OrthoDB" id="2590756at2759"/>
<feature type="transmembrane region" description="Helical" evidence="1">
    <location>
        <begin position="44"/>
        <end position="64"/>
    </location>
</feature>
<dbReference type="eggNOG" id="ENOG502TH65">
    <property type="taxonomic scope" value="Eukaryota"/>
</dbReference>
<reference evidence="2 3" key="1">
    <citation type="journal article" date="2011" name="Proc. Natl. Acad. Sci. U.S.A.">
        <title>Genome and transcriptome analyses of the mountain pine beetle-fungal symbiont Grosmannia clavigera, a lodgepole pine pathogen.</title>
        <authorList>
            <person name="DiGuistini S."/>
            <person name="Wang Y."/>
            <person name="Liao N.Y."/>
            <person name="Taylor G."/>
            <person name="Tanguay P."/>
            <person name="Feau N."/>
            <person name="Henrissat B."/>
            <person name="Chan S.K."/>
            <person name="Hesse-Orce U."/>
            <person name="Alamouti S.M."/>
            <person name="Tsui C.K.M."/>
            <person name="Docking R.T."/>
            <person name="Levasseur A."/>
            <person name="Haridas S."/>
            <person name="Robertson G."/>
            <person name="Birol I."/>
            <person name="Holt R.A."/>
            <person name="Marra M.A."/>
            <person name="Hamelin R.C."/>
            <person name="Hirst M."/>
            <person name="Jones S.J.M."/>
            <person name="Bohlmann J."/>
            <person name="Breuil C."/>
        </authorList>
    </citation>
    <scope>NUCLEOTIDE SEQUENCE [LARGE SCALE GENOMIC DNA]</scope>
    <source>
        <strain evidence="3">kw1407 / UAMH 11150</strain>
    </source>
</reference>
<keyword evidence="3" id="KW-1185">Reference proteome</keyword>
<accession>F0XBZ4</accession>
<dbReference type="AlphaFoldDB" id="F0XBZ4"/>
<protein>
    <recommendedName>
        <fullName evidence="4">Integral membrane protein</fullName>
    </recommendedName>
</protein>
<dbReference type="RefSeq" id="XP_014173537.1">
    <property type="nucleotide sequence ID" value="XM_014318062.1"/>
</dbReference>
<evidence type="ECO:0008006" key="4">
    <source>
        <dbReference type="Google" id="ProtNLM"/>
    </source>
</evidence>
<dbReference type="EMBL" id="GL629765">
    <property type="protein sequence ID" value="EFX04055.1"/>
    <property type="molecule type" value="Genomic_DNA"/>
</dbReference>
<evidence type="ECO:0000256" key="1">
    <source>
        <dbReference type="SAM" id="Phobius"/>
    </source>
</evidence>
<sequence length="141" mass="14707">MSVSLSALAFLAHAVVEIPAAASFVLTPQRQLSPAAATPEVLLVLQNLGGLLVASVLASLVLVARGHAIAPSTRGLLALALGSYHFFPCRRAALRLRHDIGIRGPQGRTLGGPRVHLVVHLVCLALLVLAGLTDVIVARHE</sequence>
<keyword evidence="1" id="KW-0472">Membrane</keyword>
<organism evidence="3">
    <name type="scientific">Grosmannia clavigera (strain kw1407 / UAMH 11150)</name>
    <name type="common">Blue stain fungus</name>
    <name type="synonym">Graphiocladiella clavigera</name>
    <dbReference type="NCBI Taxonomy" id="655863"/>
    <lineage>
        <taxon>Eukaryota</taxon>
        <taxon>Fungi</taxon>
        <taxon>Dikarya</taxon>
        <taxon>Ascomycota</taxon>
        <taxon>Pezizomycotina</taxon>
        <taxon>Sordariomycetes</taxon>
        <taxon>Sordariomycetidae</taxon>
        <taxon>Ophiostomatales</taxon>
        <taxon>Ophiostomataceae</taxon>
        <taxon>Leptographium</taxon>
    </lineage>
</organism>
<dbReference type="InParanoid" id="F0XBZ4"/>
<name>F0XBZ4_GROCL</name>
<dbReference type="Proteomes" id="UP000007796">
    <property type="component" value="Unassembled WGS sequence"/>
</dbReference>
<gene>
    <name evidence="2" type="ORF">CMQ_983</name>
</gene>
<dbReference type="GeneID" id="25982122"/>
<evidence type="ECO:0000313" key="2">
    <source>
        <dbReference type="EMBL" id="EFX04055.1"/>
    </source>
</evidence>